<evidence type="ECO:0000313" key="3">
    <source>
        <dbReference type="Proteomes" id="UP001327225"/>
    </source>
</evidence>
<feature type="domain" description="Aminoglycoside phosphotransferase" evidence="1">
    <location>
        <begin position="19"/>
        <end position="227"/>
    </location>
</feature>
<evidence type="ECO:0000313" key="2">
    <source>
        <dbReference type="EMBL" id="WQQ25622.1"/>
    </source>
</evidence>
<reference evidence="3" key="1">
    <citation type="submission" date="2023-12" db="EMBL/GenBank/DDBJ databases">
        <title>Novel species in genus Nocardioides.</title>
        <authorList>
            <person name="Zhou H."/>
        </authorList>
    </citation>
    <scope>NUCLEOTIDE SEQUENCE [LARGE SCALE GENOMIC DNA]</scope>
    <source>
        <strain evidence="3">HM61</strain>
    </source>
</reference>
<dbReference type="InterPro" id="IPR002575">
    <property type="entry name" value="Aminoglycoside_PTrfase"/>
</dbReference>
<keyword evidence="3" id="KW-1185">Reference proteome</keyword>
<dbReference type="Proteomes" id="UP001327225">
    <property type="component" value="Chromosome"/>
</dbReference>
<dbReference type="Pfam" id="PF01636">
    <property type="entry name" value="APH"/>
    <property type="match status" value="1"/>
</dbReference>
<gene>
    <name evidence="2" type="ORF">SHK19_16845</name>
</gene>
<dbReference type="RefSeq" id="WP_322456415.1">
    <property type="nucleotide sequence ID" value="NZ_CP141059.1"/>
</dbReference>
<protein>
    <submittedName>
        <fullName evidence="2">Phosphotransferase</fullName>
    </submittedName>
</protein>
<proteinExistence type="predicted"/>
<dbReference type="InterPro" id="IPR011009">
    <property type="entry name" value="Kinase-like_dom_sf"/>
</dbReference>
<accession>A0ABZ0ZPQ6</accession>
<dbReference type="EMBL" id="CP141059">
    <property type="protein sequence ID" value="WQQ25622.1"/>
    <property type="molecule type" value="Genomic_DNA"/>
</dbReference>
<evidence type="ECO:0000259" key="1">
    <source>
        <dbReference type="Pfam" id="PF01636"/>
    </source>
</evidence>
<sequence>MTDPTELLERFWGVADARVSRLGGGMNSETWLVDHQGATYVAKSVSPAALADLVSGCEVAAALADAGFVTGRPVPTRDGRIACTEPPLALLERVSGRELDGETAEEQRWMARTLAGIHAASGPASGPSTAAFATDWISPQLPGVEAHPWLTTAIGAVRAETAQLKVTWSQLHTDPAPEAFIHDDSTGVTGLIDWTGARKGPVLYDVASAVMYLGGPDRATAFLDTYQSHGPLAAQEMQYLDAFRRFREAVQGAYFARRLAVNDLTGGIDQAENHKGLSDARRRIVALGPGAG</sequence>
<dbReference type="SUPFAM" id="SSF56112">
    <property type="entry name" value="Protein kinase-like (PK-like)"/>
    <property type="match status" value="1"/>
</dbReference>
<name>A0ABZ0ZPQ6_9ACTN</name>
<dbReference type="Gene3D" id="3.90.1200.10">
    <property type="match status" value="1"/>
</dbReference>
<organism evidence="2 3">
    <name type="scientific">Nocardioides bizhenqiangii</name>
    <dbReference type="NCBI Taxonomy" id="3095076"/>
    <lineage>
        <taxon>Bacteria</taxon>
        <taxon>Bacillati</taxon>
        <taxon>Actinomycetota</taxon>
        <taxon>Actinomycetes</taxon>
        <taxon>Propionibacteriales</taxon>
        <taxon>Nocardioidaceae</taxon>
        <taxon>Nocardioides</taxon>
    </lineage>
</organism>